<dbReference type="Pfam" id="PF17390">
    <property type="entry name" value="Bac_rhamnosid_C"/>
    <property type="match status" value="1"/>
</dbReference>
<dbReference type="EC" id="3.2.1.40" evidence="2"/>
<dbReference type="InterPro" id="IPR016007">
    <property type="entry name" value="Alpha_rhamnosid"/>
</dbReference>
<evidence type="ECO:0000256" key="1">
    <source>
        <dbReference type="ARBA" id="ARBA00001445"/>
    </source>
</evidence>
<evidence type="ECO:0000256" key="2">
    <source>
        <dbReference type="ARBA" id="ARBA00012652"/>
    </source>
</evidence>
<evidence type="ECO:0000259" key="5">
    <source>
        <dbReference type="Pfam" id="PF08531"/>
    </source>
</evidence>
<dbReference type="InterPro" id="IPR035398">
    <property type="entry name" value="Bac_rhamnosid_C"/>
</dbReference>
<dbReference type="EMBL" id="KB822719">
    <property type="protein sequence ID" value="ETN41465.1"/>
    <property type="molecule type" value="Genomic_DNA"/>
</dbReference>
<feature type="domain" description="Alpha-L-rhamnosidase six-hairpin glycosidase" evidence="6">
    <location>
        <begin position="586"/>
        <end position="741"/>
    </location>
</feature>
<keyword evidence="3" id="KW-0378">Hydrolase</keyword>
<dbReference type="STRING" id="1220924.W2RYR5"/>
<dbReference type="InterPro" id="IPR008902">
    <property type="entry name" value="Rhamnosid_concanavalin"/>
</dbReference>
<proteinExistence type="predicted"/>
<dbReference type="InParanoid" id="W2RYR5"/>
<feature type="domain" description="Alpha-L-rhamnosidase concanavalin-like" evidence="4">
    <location>
        <begin position="331"/>
        <end position="432"/>
    </location>
</feature>
<dbReference type="InterPro" id="IPR013737">
    <property type="entry name" value="Bac_rhamnosid_N"/>
</dbReference>
<dbReference type="Proteomes" id="UP000030752">
    <property type="component" value="Unassembled WGS sequence"/>
</dbReference>
<name>W2RYR5_CYPE1</name>
<dbReference type="PANTHER" id="PTHR33307:SF6">
    <property type="entry name" value="ALPHA-RHAMNOSIDASE (EUROFUNG)-RELATED"/>
    <property type="match status" value="1"/>
</dbReference>
<dbReference type="eggNOG" id="ENOG502QXBB">
    <property type="taxonomic scope" value="Eukaryota"/>
</dbReference>
<accession>W2RYR5</accession>
<evidence type="ECO:0000259" key="4">
    <source>
        <dbReference type="Pfam" id="PF05592"/>
    </source>
</evidence>
<sequence length="892" mass="98682">MTQPALQAPQFEHHPTGFGIGCASPRLSWKFDTDSTTLPGWTQSAYEIEVALDDGTTETFKHDGSSNLLVPWPHRPLRSSERAQVRVRAFGHAESRQPEATTWSPTAHLEVGLLEPVDWKASFITPAERFGPEFPLQPVRFRREFELPGDSSASPVRLYVTALGVYEASINGQVVSDECMAPGWTSYGHRLNYSVLDVTKFVMPGKPNVLAIEVGEGWYAGKLGFRGGTRFLYGGKELAAFCQLQVDGKPVVVTDESWRCMPSAIVSSELYNGEVYDMRLEQAGWNAVGGDTSSFRPVTRLDSPPQPLLVAPNAPPVRVIEERPAAAVFRSKSNKTIIDFGQNLVGRIRVKSLHLSTGHRLTVRHAEVMEHGELGTRPLNEARCEDTVIGSGEELRNWTPKFTFHGFRYVQVEGWPGGDEALQDNVVALVMHSAIRRRGFFECSNHWVNRLGWTGDINVFAPTACYLYDTIGFLDDWLSSLAVEQLADPNGIPGLVCPFVPLPDWPRIPQAVWHDVTIMLPEELFRFTSDVTVLERQFDSMRAWLDKGVDRGADGLWDLYRWQLADWLDPTAPPQQPGLSLDRLRIGKDQLAREYAQQATTLLTRFQDKYITPSGNLMSNTQTGLALAITFNLYHTPHQLTTATQQLSKLVRAARFKIATGFAGTPRILEALTQTGQAPLAYRMLLQKECPGWLFPVIAMGATTVWERWDSMLPDGSINPGSMTSFNHYALGAVAQWLHGRVGGLGMLAEGEAGWRTFRVRPVPGGNLTWAKTAFDGPCGMIRVEWWVGLEKDDDGRDARQQQLGGRETKFRMKLTVPPNSRAVVTLPSEWAAAATAAAAAAGEGEGAKEVERVVGSGVHEFACAYTAAEWPPKVLLPPNLTYSADMDEVAA</sequence>
<dbReference type="PANTHER" id="PTHR33307">
    <property type="entry name" value="ALPHA-RHAMNOSIDASE (EUROFUNG)"/>
    <property type="match status" value="1"/>
</dbReference>
<feature type="domain" description="Alpha-L-rhamnosidase six-hairpin glycosidase" evidence="6">
    <location>
        <begin position="450"/>
        <end position="575"/>
    </location>
</feature>
<dbReference type="Pfam" id="PF05592">
    <property type="entry name" value="Bac_rhamnosid"/>
    <property type="match status" value="1"/>
</dbReference>
<dbReference type="Gene3D" id="2.60.40.10">
    <property type="entry name" value="Immunoglobulins"/>
    <property type="match status" value="1"/>
</dbReference>
<evidence type="ECO:0000259" key="7">
    <source>
        <dbReference type="Pfam" id="PF17390"/>
    </source>
</evidence>
<dbReference type="InterPro" id="IPR035396">
    <property type="entry name" value="Bac_rhamnosid6H"/>
</dbReference>
<dbReference type="Gene3D" id="2.60.420.10">
    <property type="entry name" value="Maltose phosphorylase, domain 3"/>
    <property type="match status" value="1"/>
</dbReference>
<feature type="domain" description="Bacterial alpha-L-rhamnosidase N-terminal" evidence="5">
    <location>
        <begin position="155"/>
        <end position="321"/>
    </location>
</feature>
<dbReference type="Gene3D" id="1.50.10.10">
    <property type="match status" value="1"/>
</dbReference>
<dbReference type="Pfam" id="PF08531">
    <property type="entry name" value="Bac_rhamnosid_N"/>
    <property type="match status" value="1"/>
</dbReference>
<evidence type="ECO:0000259" key="6">
    <source>
        <dbReference type="Pfam" id="PF17389"/>
    </source>
</evidence>
<evidence type="ECO:0000313" key="9">
    <source>
        <dbReference type="Proteomes" id="UP000030752"/>
    </source>
</evidence>
<dbReference type="OrthoDB" id="10036721at2759"/>
<dbReference type="Pfam" id="PF17389">
    <property type="entry name" value="Bac_rhamnosid6H"/>
    <property type="match status" value="2"/>
</dbReference>
<dbReference type="InterPro" id="IPR013783">
    <property type="entry name" value="Ig-like_fold"/>
</dbReference>
<evidence type="ECO:0000256" key="3">
    <source>
        <dbReference type="ARBA" id="ARBA00022801"/>
    </source>
</evidence>
<dbReference type="GO" id="GO:0005975">
    <property type="term" value="P:carbohydrate metabolic process"/>
    <property type="evidence" value="ECO:0007669"/>
    <property type="project" value="InterPro"/>
</dbReference>
<gene>
    <name evidence="8" type="ORF">HMPREF1541_03401</name>
</gene>
<dbReference type="GO" id="GO:0030596">
    <property type="term" value="F:alpha-L-rhamnosidase activity"/>
    <property type="evidence" value="ECO:0007669"/>
    <property type="project" value="UniProtKB-EC"/>
</dbReference>
<protein>
    <recommendedName>
        <fullName evidence="2">alpha-L-rhamnosidase</fullName>
        <ecNumber evidence="2">3.2.1.40</ecNumber>
    </recommendedName>
</protein>
<dbReference type="InterPro" id="IPR012341">
    <property type="entry name" value="6hp_glycosidase-like_sf"/>
</dbReference>
<comment type="catalytic activity">
    <reaction evidence="1">
        <text>Hydrolysis of terminal non-reducing alpha-L-rhamnose residues in alpha-L-rhamnosides.</text>
        <dbReference type="EC" id="3.2.1.40"/>
    </reaction>
</comment>
<organism evidence="8 9">
    <name type="scientific">Cyphellophora europaea (strain CBS 101466)</name>
    <name type="common">Phialophora europaea</name>
    <dbReference type="NCBI Taxonomy" id="1220924"/>
    <lineage>
        <taxon>Eukaryota</taxon>
        <taxon>Fungi</taxon>
        <taxon>Dikarya</taxon>
        <taxon>Ascomycota</taxon>
        <taxon>Pezizomycotina</taxon>
        <taxon>Eurotiomycetes</taxon>
        <taxon>Chaetothyriomycetidae</taxon>
        <taxon>Chaetothyriales</taxon>
        <taxon>Cyphellophoraceae</taxon>
        <taxon>Cyphellophora</taxon>
    </lineage>
</organism>
<keyword evidence="9" id="KW-1185">Reference proteome</keyword>
<dbReference type="HOGENOM" id="CLU_002926_0_0_1"/>
<dbReference type="GeneID" id="19970740"/>
<dbReference type="AlphaFoldDB" id="W2RYR5"/>
<dbReference type="SUPFAM" id="SSF48208">
    <property type="entry name" value="Six-hairpin glycosidases"/>
    <property type="match status" value="1"/>
</dbReference>
<dbReference type="Gene3D" id="2.60.120.260">
    <property type="entry name" value="Galactose-binding domain-like"/>
    <property type="match status" value="2"/>
</dbReference>
<evidence type="ECO:0000313" key="8">
    <source>
        <dbReference type="EMBL" id="ETN41465.1"/>
    </source>
</evidence>
<dbReference type="InterPro" id="IPR008928">
    <property type="entry name" value="6-hairpin_glycosidase_sf"/>
</dbReference>
<feature type="domain" description="Alpha-L-rhamnosidase C-terminal" evidence="7">
    <location>
        <begin position="749"/>
        <end position="788"/>
    </location>
</feature>
<reference evidence="8 9" key="1">
    <citation type="submission" date="2013-03" db="EMBL/GenBank/DDBJ databases">
        <title>The Genome Sequence of Phialophora europaea CBS 101466.</title>
        <authorList>
            <consortium name="The Broad Institute Genomics Platform"/>
            <person name="Cuomo C."/>
            <person name="de Hoog S."/>
            <person name="Gorbushina A."/>
            <person name="Walker B."/>
            <person name="Young S.K."/>
            <person name="Zeng Q."/>
            <person name="Gargeya S."/>
            <person name="Fitzgerald M."/>
            <person name="Haas B."/>
            <person name="Abouelleil A."/>
            <person name="Allen A.W."/>
            <person name="Alvarado L."/>
            <person name="Arachchi H.M."/>
            <person name="Berlin A.M."/>
            <person name="Chapman S.B."/>
            <person name="Gainer-Dewar J."/>
            <person name="Goldberg J."/>
            <person name="Griggs A."/>
            <person name="Gujja S."/>
            <person name="Hansen M."/>
            <person name="Howarth C."/>
            <person name="Imamovic A."/>
            <person name="Ireland A."/>
            <person name="Larimer J."/>
            <person name="McCowan C."/>
            <person name="Murphy C."/>
            <person name="Pearson M."/>
            <person name="Poon T.W."/>
            <person name="Priest M."/>
            <person name="Roberts A."/>
            <person name="Saif S."/>
            <person name="Shea T."/>
            <person name="Sisk P."/>
            <person name="Sykes S."/>
            <person name="Wortman J."/>
            <person name="Nusbaum C."/>
            <person name="Birren B."/>
        </authorList>
    </citation>
    <scope>NUCLEOTIDE SEQUENCE [LARGE SCALE GENOMIC DNA]</scope>
    <source>
        <strain evidence="8 9">CBS 101466</strain>
    </source>
</reference>
<dbReference type="VEuPathDB" id="FungiDB:HMPREF1541_03401"/>
<dbReference type="RefSeq" id="XP_008715974.1">
    <property type="nucleotide sequence ID" value="XM_008717752.1"/>
</dbReference>
<dbReference type="Pfam" id="PF25788">
    <property type="entry name" value="Ig_Rha78A_N"/>
    <property type="match status" value="1"/>
</dbReference>